<comment type="caution">
    <text evidence="1">The sequence shown here is derived from an EMBL/GenBank/DDBJ whole genome shotgun (WGS) entry which is preliminary data.</text>
</comment>
<sequence>MLPFSAPAVYQASKCFVTYGVMGHLDPKQPPSKSKPWTTLASQDFIHRADLIIPQQAYEAVQDVLIKDKPAPQFKRVFMSLADILADNFLEEYIKKRNIMMLSEGRRGIDNVFALRQGTLTMFLDKEAYERAGLVGKPHGVKGKRGLKPRWVVEFDLTASSMFPGKKGFDRLVYASKNALSTPLTWLFCSISDDTPMPDPLDRHHPTTLSTTPNVSQGINALTPTLTPSVDSIGSGGEAREEFESFCTELYEWLSLVRLGSPRIQPGDQIDPYLCRYHVPGEENQQSQQLLCKINWQGFLAPSWARQTLIDIITALPSKTWFSFSTTTFSKGMAGDNAECTFLRPQDSSPVEYILWEVKGHE</sequence>
<accession>A0AAE0I692</accession>
<dbReference type="GO" id="GO:0004526">
    <property type="term" value="F:ribonuclease P activity"/>
    <property type="evidence" value="ECO:0007669"/>
    <property type="project" value="TreeGrafter"/>
</dbReference>
<dbReference type="PANTHER" id="PTHR15396">
    <property type="entry name" value="RIBONUCLEASE P PROTEIN SUBUNIT P40"/>
    <property type="match status" value="1"/>
</dbReference>
<dbReference type="Proteomes" id="UP001283341">
    <property type="component" value="Unassembled WGS sequence"/>
</dbReference>
<dbReference type="PANTHER" id="PTHR15396:SF1">
    <property type="entry name" value="RIBONUCLEASE P PROTEIN SUBUNIT P40"/>
    <property type="match status" value="1"/>
</dbReference>
<evidence type="ECO:0000313" key="1">
    <source>
        <dbReference type="EMBL" id="KAK3318897.1"/>
    </source>
</evidence>
<dbReference type="EMBL" id="JAUEDM010000004">
    <property type="protein sequence ID" value="KAK3318897.1"/>
    <property type="molecule type" value="Genomic_DNA"/>
</dbReference>
<reference evidence="1" key="2">
    <citation type="submission" date="2023-06" db="EMBL/GenBank/DDBJ databases">
        <authorList>
            <consortium name="Lawrence Berkeley National Laboratory"/>
            <person name="Haridas S."/>
            <person name="Hensen N."/>
            <person name="Bonometti L."/>
            <person name="Westerberg I."/>
            <person name="Brannstrom I.O."/>
            <person name="Guillou S."/>
            <person name="Cros-Aarteil S."/>
            <person name="Calhoun S."/>
            <person name="Kuo A."/>
            <person name="Mondo S."/>
            <person name="Pangilinan J."/>
            <person name="Riley R."/>
            <person name="Labutti K."/>
            <person name="Andreopoulos B."/>
            <person name="Lipzen A."/>
            <person name="Chen C."/>
            <person name="Yanf M."/>
            <person name="Daum C."/>
            <person name="Ng V."/>
            <person name="Clum A."/>
            <person name="Steindorff A."/>
            <person name="Ohm R."/>
            <person name="Martin F."/>
            <person name="Silar P."/>
            <person name="Natvig D."/>
            <person name="Lalanne C."/>
            <person name="Gautier V."/>
            <person name="Ament-Velasquez S.L."/>
            <person name="Kruys A."/>
            <person name="Hutchinson M.I."/>
            <person name="Powell A.J."/>
            <person name="Barry K."/>
            <person name="Miller A.N."/>
            <person name="Grigoriev I.V."/>
            <person name="Debuchy R."/>
            <person name="Gladieux P."/>
            <person name="Thoren M.H."/>
            <person name="Johannesson H."/>
        </authorList>
    </citation>
    <scope>NUCLEOTIDE SEQUENCE</scope>
    <source>
        <strain evidence="1">CBS 118394</strain>
    </source>
</reference>
<dbReference type="GO" id="GO:0000172">
    <property type="term" value="C:ribonuclease MRP complex"/>
    <property type="evidence" value="ECO:0007669"/>
    <property type="project" value="TreeGrafter"/>
</dbReference>
<dbReference type="GO" id="GO:0000171">
    <property type="term" value="F:ribonuclease MRP activity"/>
    <property type="evidence" value="ECO:0007669"/>
    <property type="project" value="TreeGrafter"/>
</dbReference>
<dbReference type="InterPro" id="IPR013893">
    <property type="entry name" value="RNase_P_Rpp40"/>
</dbReference>
<dbReference type="Pfam" id="PF08584">
    <property type="entry name" value="Ribonuc_P_40"/>
    <property type="match status" value="1"/>
</dbReference>
<name>A0AAE0I692_9PEZI</name>
<reference evidence="1" key="1">
    <citation type="journal article" date="2023" name="Mol. Phylogenet. Evol.">
        <title>Genome-scale phylogeny and comparative genomics of the fungal order Sordariales.</title>
        <authorList>
            <person name="Hensen N."/>
            <person name="Bonometti L."/>
            <person name="Westerberg I."/>
            <person name="Brannstrom I.O."/>
            <person name="Guillou S."/>
            <person name="Cros-Aarteil S."/>
            <person name="Calhoun S."/>
            <person name="Haridas S."/>
            <person name="Kuo A."/>
            <person name="Mondo S."/>
            <person name="Pangilinan J."/>
            <person name="Riley R."/>
            <person name="LaButti K."/>
            <person name="Andreopoulos B."/>
            <person name="Lipzen A."/>
            <person name="Chen C."/>
            <person name="Yan M."/>
            <person name="Daum C."/>
            <person name="Ng V."/>
            <person name="Clum A."/>
            <person name="Steindorff A."/>
            <person name="Ohm R.A."/>
            <person name="Martin F."/>
            <person name="Silar P."/>
            <person name="Natvig D.O."/>
            <person name="Lalanne C."/>
            <person name="Gautier V."/>
            <person name="Ament-Velasquez S.L."/>
            <person name="Kruys A."/>
            <person name="Hutchinson M.I."/>
            <person name="Powell A.J."/>
            <person name="Barry K."/>
            <person name="Miller A.N."/>
            <person name="Grigoriev I.V."/>
            <person name="Debuchy R."/>
            <person name="Gladieux P."/>
            <person name="Hiltunen Thoren M."/>
            <person name="Johannesson H."/>
        </authorList>
    </citation>
    <scope>NUCLEOTIDE SEQUENCE</scope>
    <source>
        <strain evidence="1">CBS 118394</strain>
    </source>
</reference>
<organism evidence="1 2">
    <name type="scientific">Apodospora peruviana</name>
    <dbReference type="NCBI Taxonomy" id="516989"/>
    <lineage>
        <taxon>Eukaryota</taxon>
        <taxon>Fungi</taxon>
        <taxon>Dikarya</taxon>
        <taxon>Ascomycota</taxon>
        <taxon>Pezizomycotina</taxon>
        <taxon>Sordariomycetes</taxon>
        <taxon>Sordariomycetidae</taxon>
        <taxon>Sordariales</taxon>
        <taxon>Lasiosphaeriaceae</taxon>
        <taxon>Apodospora</taxon>
    </lineage>
</organism>
<dbReference type="GO" id="GO:0001682">
    <property type="term" value="P:tRNA 5'-leader removal"/>
    <property type="evidence" value="ECO:0007669"/>
    <property type="project" value="InterPro"/>
</dbReference>
<evidence type="ECO:0000313" key="2">
    <source>
        <dbReference type="Proteomes" id="UP001283341"/>
    </source>
</evidence>
<dbReference type="GO" id="GO:0000447">
    <property type="term" value="P:endonucleolytic cleavage in ITS1 to separate SSU-rRNA from 5.8S rRNA and LSU-rRNA from tricistronic rRNA transcript (SSU-rRNA, 5.8S rRNA, LSU-rRNA)"/>
    <property type="evidence" value="ECO:0007669"/>
    <property type="project" value="TreeGrafter"/>
</dbReference>
<keyword evidence="2" id="KW-1185">Reference proteome</keyword>
<proteinExistence type="predicted"/>
<gene>
    <name evidence="1" type="ORF">B0H66DRAFT_252344</name>
</gene>
<dbReference type="AlphaFoldDB" id="A0AAE0I692"/>
<dbReference type="GO" id="GO:0030681">
    <property type="term" value="C:multimeric ribonuclease P complex"/>
    <property type="evidence" value="ECO:0007669"/>
    <property type="project" value="TreeGrafter"/>
</dbReference>
<protein>
    <submittedName>
        <fullName evidence="1">Ribonuclease P 40kDa subunit-domain-containing protein</fullName>
    </submittedName>
</protein>